<dbReference type="GO" id="GO:0010181">
    <property type="term" value="F:FMN binding"/>
    <property type="evidence" value="ECO:0007669"/>
    <property type="project" value="InterPro"/>
</dbReference>
<dbReference type="PANTHER" id="PTHR38030">
    <property type="entry name" value="PROTOPORPHYRINOGEN IX DEHYDROGENASE [MENAQUINONE]"/>
    <property type="match status" value="1"/>
</dbReference>
<dbReference type="Proteomes" id="UP000597444">
    <property type="component" value="Unassembled WGS sequence"/>
</dbReference>
<dbReference type="EMBL" id="BNJK01000004">
    <property type="protein sequence ID" value="GHP01071.1"/>
    <property type="molecule type" value="Genomic_DNA"/>
</dbReference>
<dbReference type="AlphaFoldDB" id="A0A8J3J2F3"/>
<sequence>MTSTILIAYATRYGSTQEVAEAIADRLHERGLEVELKPIFEVSTLEPYRMIVLGGPIYMDRWHPEARRFLKRHYAALQEKPTAIFALGPIHQTPEEWQDAREQLDRALEKAPLLKPIAIEMFGGVISPAKLHFPFNHLKASDARNWTNIIDFADELAELSFIGRAVV</sequence>
<dbReference type="SUPFAM" id="SSF52218">
    <property type="entry name" value="Flavoproteins"/>
    <property type="match status" value="1"/>
</dbReference>
<accession>A0A8J3J2F3</accession>
<dbReference type="GO" id="GO:0006783">
    <property type="term" value="P:heme biosynthetic process"/>
    <property type="evidence" value="ECO:0007669"/>
    <property type="project" value="TreeGrafter"/>
</dbReference>
<dbReference type="InterPro" id="IPR026816">
    <property type="entry name" value="Flavodoxin_dom"/>
</dbReference>
<dbReference type="PANTHER" id="PTHR38030:SF2">
    <property type="entry name" value="PROTOPORPHYRINOGEN IX DEHYDROGENASE [QUINONE]"/>
    <property type="match status" value="1"/>
</dbReference>
<dbReference type="RefSeq" id="WP_220211642.1">
    <property type="nucleotide sequence ID" value="NZ_BNJK01000004.1"/>
</dbReference>
<dbReference type="GO" id="GO:0070819">
    <property type="term" value="F:menaquinone-dependent protoporphyrinogen oxidase activity"/>
    <property type="evidence" value="ECO:0007669"/>
    <property type="project" value="TreeGrafter"/>
</dbReference>
<dbReference type="InterPro" id="IPR029039">
    <property type="entry name" value="Flavoprotein-like_sf"/>
</dbReference>
<dbReference type="Pfam" id="PF12724">
    <property type="entry name" value="Flavodoxin_5"/>
    <property type="match status" value="1"/>
</dbReference>
<name>A0A8J3J2F3_9CHLR</name>
<reference evidence="2" key="1">
    <citation type="submission" date="2020-10" db="EMBL/GenBank/DDBJ databases">
        <title>Taxonomic study of unclassified bacteria belonging to the class Ktedonobacteria.</title>
        <authorList>
            <person name="Yabe S."/>
            <person name="Wang C.M."/>
            <person name="Zheng Y."/>
            <person name="Sakai Y."/>
            <person name="Cavaletti L."/>
            <person name="Monciardini P."/>
            <person name="Donadio S."/>
        </authorList>
    </citation>
    <scope>NUCLEOTIDE SEQUENCE</scope>
    <source>
        <strain evidence="2">ID150040</strain>
    </source>
</reference>
<protein>
    <submittedName>
        <fullName evidence="2">Flavodoxin</fullName>
    </submittedName>
</protein>
<evidence type="ECO:0000259" key="1">
    <source>
        <dbReference type="PROSITE" id="PS50902"/>
    </source>
</evidence>
<dbReference type="Gene3D" id="3.40.50.360">
    <property type="match status" value="1"/>
</dbReference>
<evidence type="ECO:0000313" key="2">
    <source>
        <dbReference type="EMBL" id="GHP01071.1"/>
    </source>
</evidence>
<comment type="caution">
    <text evidence="2">The sequence shown here is derived from an EMBL/GenBank/DDBJ whole genome shotgun (WGS) entry which is preliminary data.</text>
</comment>
<organism evidence="2 3">
    <name type="scientific">Reticulibacter mediterranei</name>
    <dbReference type="NCBI Taxonomy" id="2778369"/>
    <lineage>
        <taxon>Bacteria</taxon>
        <taxon>Bacillati</taxon>
        <taxon>Chloroflexota</taxon>
        <taxon>Ktedonobacteria</taxon>
        <taxon>Ktedonobacterales</taxon>
        <taxon>Reticulibacteraceae</taxon>
        <taxon>Reticulibacter</taxon>
    </lineage>
</organism>
<keyword evidence="3" id="KW-1185">Reference proteome</keyword>
<dbReference type="PROSITE" id="PS50902">
    <property type="entry name" value="FLAVODOXIN_LIKE"/>
    <property type="match status" value="1"/>
</dbReference>
<evidence type="ECO:0000313" key="3">
    <source>
        <dbReference type="Proteomes" id="UP000597444"/>
    </source>
</evidence>
<feature type="domain" description="Flavodoxin-like" evidence="1">
    <location>
        <begin position="5"/>
        <end position="157"/>
    </location>
</feature>
<proteinExistence type="predicted"/>
<dbReference type="InterPro" id="IPR008254">
    <property type="entry name" value="Flavodoxin/NO_synth"/>
</dbReference>
<dbReference type="InterPro" id="IPR052200">
    <property type="entry name" value="Protoporphyrinogen_IX_DH"/>
</dbReference>
<gene>
    <name evidence="2" type="ORF">KSF_111180</name>
</gene>